<organism evidence="3 4">
    <name type="scientific">Prosthecochloris marina</name>
    <dbReference type="NCBI Taxonomy" id="2017681"/>
    <lineage>
        <taxon>Bacteria</taxon>
        <taxon>Pseudomonadati</taxon>
        <taxon>Chlorobiota</taxon>
        <taxon>Chlorobiia</taxon>
        <taxon>Chlorobiales</taxon>
        <taxon>Chlorobiaceae</taxon>
        <taxon>Prosthecochloris</taxon>
    </lineage>
</organism>
<dbReference type="Gene3D" id="3.30.110.40">
    <property type="entry name" value="TusA-like domain"/>
    <property type="match status" value="1"/>
</dbReference>
<protein>
    <recommendedName>
        <fullName evidence="2">UPF0033 domain-containing protein</fullName>
    </recommendedName>
</protein>
<dbReference type="PANTHER" id="PTHR33279:SF6">
    <property type="entry name" value="SULFUR CARRIER PROTEIN YEDF-RELATED"/>
    <property type="match status" value="1"/>
</dbReference>
<accession>A0A317T607</accession>
<dbReference type="PANTHER" id="PTHR33279">
    <property type="entry name" value="SULFUR CARRIER PROTEIN YEDF-RELATED"/>
    <property type="match status" value="1"/>
</dbReference>
<evidence type="ECO:0000259" key="2">
    <source>
        <dbReference type="PROSITE" id="PS01148"/>
    </source>
</evidence>
<gene>
    <name evidence="3" type="ORF">CR164_11460</name>
</gene>
<evidence type="ECO:0000313" key="3">
    <source>
        <dbReference type="EMBL" id="PWW81157.1"/>
    </source>
</evidence>
<comment type="similarity">
    <text evidence="1">Belongs to the sulfur carrier protein TusA family.</text>
</comment>
<comment type="caution">
    <text evidence="3">The sequence shown here is derived from an EMBL/GenBank/DDBJ whole genome shotgun (WGS) entry which is preliminary data.</text>
</comment>
<dbReference type="AlphaFoldDB" id="A0A317T607"/>
<dbReference type="SUPFAM" id="SSF64307">
    <property type="entry name" value="SirA-like"/>
    <property type="match status" value="1"/>
</dbReference>
<reference evidence="4" key="1">
    <citation type="submission" date="2017-10" db="EMBL/GenBank/DDBJ databases">
        <authorList>
            <person name="Gaisin V.A."/>
            <person name="Rysina M.S."/>
            <person name="Grouzdev D.S."/>
        </authorList>
    </citation>
    <scope>NUCLEOTIDE SEQUENCE [LARGE SCALE GENOMIC DNA]</scope>
    <source>
        <strain evidence="4">V1</strain>
    </source>
</reference>
<dbReference type="PROSITE" id="PS01148">
    <property type="entry name" value="UPF0033"/>
    <property type="match status" value="1"/>
</dbReference>
<evidence type="ECO:0000313" key="4">
    <source>
        <dbReference type="Proteomes" id="UP000246278"/>
    </source>
</evidence>
<dbReference type="RefSeq" id="WP_110024138.1">
    <property type="nucleotide sequence ID" value="NZ_PDNZ01000009.1"/>
</dbReference>
<dbReference type="InterPro" id="IPR036868">
    <property type="entry name" value="TusA-like_sf"/>
</dbReference>
<dbReference type="Pfam" id="PF01206">
    <property type="entry name" value="TusA"/>
    <property type="match status" value="1"/>
</dbReference>
<evidence type="ECO:0000256" key="1">
    <source>
        <dbReference type="ARBA" id="ARBA00008984"/>
    </source>
</evidence>
<dbReference type="Proteomes" id="UP000246278">
    <property type="component" value="Unassembled WGS sequence"/>
</dbReference>
<keyword evidence="4" id="KW-1185">Reference proteome</keyword>
<dbReference type="EMBL" id="PDNZ01000009">
    <property type="protein sequence ID" value="PWW81157.1"/>
    <property type="molecule type" value="Genomic_DNA"/>
</dbReference>
<dbReference type="OrthoDB" id="9796234at2"/>
<sequence length="78" mass="8658">MSEIATNMELDCKGMNCPLPILKTKKAVDSLQSGDVLKMMATDPGSVNDMASWSKRTGNEVIEHVEEGDIHTFYIKKK</sequence>
<dbReference type="CDD" id="cd00291">
    <property type="entry name" value="SirA_YedF_YeeD"/>
    <property type="match status" value="1"/>
</dbReference>
<proteinExistence type="inferred from homology"/>
<name>A0A317T607_9CHLB</name>
<dbReference type="InterPro" id="IPR001455">
    <property type="entry name" value="TusA-like"/>
</dbReference>
<feature type="domain" description="UPF0033" evidence="2">
    <location>
        <begin position="10"/>
        <end position="34"/>
    </location>
</feature>